<organism evidence="1">
    <name type="scientific">Anguilla anguilla</name>
    <name type="common">European freshwater eel</name>
    <name type="synonym">Muraena anguilla</name>
    <dbReference type="NCBI Taxonomy" id="7936"/>
    <lineage>
        <taxon>Eukaryota</taxon>
        <taxon>Metazoa</taxon>
        <taxon>Chordata</taxon>
        <taxon>Craniata</taxon>
        <taxon>Vertebrata</taxon>
        <taxon>Euteleostomi</taxon>
        <taxon>Actinopterygii</taxon>
        <taxon>Neopterygii</taxon>
        <taxon>Teleostei</taxon>
        <taxon>Anguilliformes</taxon>
        <taxon>Anguillidae</taxon>
        <taxon>Anguilla</taxon>
    </lineage>
</organism>
<accession>A0A0E9PE14</accession>
<dbReference type="AlphaFoldDB" id="A0A0E9PE14"/>
<protein>
    <submittedName>
        <fullName evidence="1">Uncharacterized protein</fullName>
    </submittedName>
</protein>
<proteinExistence type="predicted"/>
<evidence type="ECO:0000313" key="1">
    <source>
        <dbReference type="EMBL" id="JAH02103.1"/>
    </source>
</evidence>
<name>A0A0E9PE14_ANGAN</name>
<sequence>MYRTLDEHTPLRQKEEVVYGIRSTLDSVLAAEF</sequence>
<reference evidence="1" key="1">
    <citation type="submission" date="2014-11" db="EMBL/GenBank/DDBJ databases">
        <authorList>
            <person name="Amaro Gonzalez C."/>
        </authorList>
    </citation>
    <scope>NUCLEOTIDE SEQUENCE</scope>
</reference>
<reference evidence="1" key="2">
    <citation type="journal article" date="2015" name="Fish Shellfish Immunol.">
        <title>Early steps in the European eel (Anguilla anguilla)-Vibrio vulnificus interaction in the gills: Role of the RtxA13 toxin.</title>
        <authorList>
            <person name="Callol A."/>
            <person name="Pajuelo D."/>
            <person name="Ebbesson L."/>
            <person name="Teles M."/>
            <person name="MacKenzie S."/>
            <person name="Amaro C."/>
        </authorList>
    </citation>
    <scope>NUCLEOTIDE SEQUENCE</scope>
</reference>
<dbReference type="EMBL" id="GBXM01106474">
    <property type="protein sequence ID" value="JAH02103.1"/>
    <property type="molecule type" value="Transcribed_RNA"/>
</dbReference>